<proteinExistence type="predicted"/>
<sequence length="59" mass="6554">MVYYGQLNLKNKVAPRTISCKQNVFGETTNIVENTAGMSITTGYGQQRSNALRQASRED</sequence>
<accession>A0ABP0FKY3</accession>
<comment type="caution">
    <text evidence="1">The sequence shown here is derived from an EMBL/GenBank/DDBJ whole genome shotgun (WGS) entry which is preliminary data.</text>
</comment>
<evidence type="ECO:0000313" key="1">
    <source>
        <dbReference type="EMBL" id="CAK8679072.1"/>
    </source>
</evidence>
<organism evidence="1 2">
    <name type="scientific">Clavelina lepadiformis</name>
    <name type="common">Light-bulb sea squirt</name>
    <name type="synonym">Ascidia lepadiformis</name>
    <dbReference type="NCBI Taxonomy" id="159417"/>
    <lineage>
        <taxon>Eukaryota</taxon>
        <taxon>Metazoa</taxon>
        <taxon>Chordata</taxon>
        <taxon>Tunicata</taxon>
        <taxon>Ascidiacea</taxon>
        <taxon>Aplousobranchia</taxon>
        <taxon>Clavelinidae</taxon>
        <taxon>Clavelina</taxon>
    </lineage>
</organism>
<name>A0ABP0FKY3_CLALP</name>
<dbReference type="Proteomes" id="UP001642483">
    <property type="component" value="Unassembled WGS sequence"/>
</dbReference>
<evidence type="ECO:0000313" key="2">
    <source>
        <dbReference type="Proteomes" id="UP001642483"/>
    </source>
</evidence>
<keyword evidence="2" id="KW-1185">Reference proteome</keyword>
<dbReference type="EMBL" id="CAWYQH010000057">
    <property type="protein sequence ID" value="CAK8679072.1"/>
    <property type="molecule type" value="Genomic_DNA"/>
</dbReference>
<gene>
    <name evidence="1" type="ORF">CVLEPA_LOCUS9336</name>
</gene>
<reference evidence="1 2" key="1">
    <citation type="submission" date="2024-02" db="EMBL/GenBank/DDBJ databases">
        <authorList>
            <person name="Daric V."/>
            <person name="Darras S."/>
        </authorList>
    </citation>
    <scope>NUCLEOTIDE SEQUENCE [LARGE SCALE GENOMIC DNA]</scope>
</reference>
<protein>
    <submittedName>
        <fullName evidence="1">Uncharacterized protein</fullName>
    </submittedName>
</protein>